<dbReference type="NCBIfam" id="NF008712">
    <property type="entry name" value="PRK11715.1-1"/>
    <property type="match status" value="1"/>
</dbReference>
<dbReference type="RefSeq" id="WP_048641724.1">
    <property type="nucleotide sequence ID" value="NZ_CP012040.1"/>
</dbReference>
<evidence type="ECO:0000256" key="1">
    <source>
        <dbReference type="SAM" id="Phobius"/>
    </source>
</evidence>
<name>A0A0H4PST8_9BACT</name>
<dbReference type="PANTHER" id="PTHR30092:SF0">
    <property type="entry name" value="INNER MEMBRANE PROTEIN CRED"/>
    <property type="match status" value="1"/>
</dbReference>
<keyword evidence="1" id="KW-1133">Transmembrane helix</keyword>
<evidence type="ECO:0000313" key="2">
    <source>
        <dbReference type="EMBL" id="AKP51387.1"/>
    </source>
</evidence>
<gene>
    <name evidence="2" type="ORF">CA2015_1960</name>
</gene>
<proteinExistence type="predicted"/>
<dbReference type="OrthoDB" id="9791851at2"/>
<keyword evidence="1" id="KW-0812">Transmembrane</keyword>
<feature type="transmembrane region" description="Helical" evidence="1">
    <location>
        <begin position="303"/>
        <end position="322"/>
    </location>
</feature>
<dbReference type="PATRIC" id="fig|320787.5.peg.2162"/>
<dbReference type="GO" id="GO:0005886">
    <property type="term" value="C:plasma membrane"/>
    <property type="evidence" value="ECO:0007669"/>
    <property type="project" value="TreeGrafter"/>
</dbReference>
<feature type="transmembrane region" description="Helical" evidence="1">
    <location>
        <begin position="12"/>
        <end position="29"/>
    </location>
</feature>
<feature type="transmembrane region" description="Helical" evidence="1">
    <location>
        <begin position="382"/>
        <end position="401"/>
    </location>
</feature>
<dbReference type="KEGG" id="camu:CA2015_1960"/>
<accession>A0A0H4PST8</accession>
<evidence type="ECO:0000313" key="3">
    <source>
        <dbReference type="Proteomes" id="UP000036520"/>
    </source>
</evidence>
<reference evidence="2 3" key="1">
    <citation type="submission" date="2015-07" db="EMBL/GenBank/DDBJ databases">
        <authorList>
            <person name="Kim K.M."/>
        </authorList>
    </citation>
    <scope>NUCLEOTIDE SEQUENCE [LARGE SCALE GENOMIC DNA]</scope>
    <source>
        <strain evidence="2 3">KCTC 12363</strain>
    </source>
</reference>
<dbReference type="Pfam" id="PF06123">
    <property type="entry name" value="CreD"/>
    <property type="match status" value="1"/>
</dbReference>
<protein>
    <submittedName>
        <fullName evidence="2">Inner membrane protein CreD-like protein</fullName>
    </submittedName>
</protein>
<dbReference type="PANTHER" id="PTHR30092">
    <property type="entry name" value="INNER MEMBRANE PROTEIN CRED"/>
    <property type="match status" value="1"/>
</dbReference>
<sequence>MKNLKTNIYFKVTTITFIGLLLLIPTFMIENLISEREWTQNDAIREVSAKWGEEQTISGPFISIPYHRYVKQFSQKDSIEKIVQLKEYLHVLPTQLTISGQINPEKRHRGIYEIVVYNSKLDISGTFNQFDLKALDIQPENILFDKAEFVVGINDLRGIEKQVNLNWDKEKLSFNPGVPSNDITGSGINASLAIDPNADKIYNFDFSLDLKGSQKLYFTPVGKVTDIDLSSEWPNPSFNGAFLPDNREVSEEGFNANWNVLHLNRNYPQIWASSRHSIEHSAFGIDLLLPVDNYQKSYRSIRYAILFIGFTFLVFFFIEVLNKIFIHPIQYILVGVSLIVFYTLLLAISEHLKFNLAFIISAVATLSLIAGYVKAILKSTKLTMLISGVLAVLYSFIFVIIQLQDYALLIGSIGVFIILGIVMYFSRKIDWYNLNLEAEE</sequence>
<dbReference type="PIRSF" id="PIRSF004548">
    <property type="entry name" value="CreD"/>
    <property type="match status" value="1"/>
</dbReference>
<dbReference type="EMBL" id="CP012040">
    <property type="protein sequence ID" value="AKP51387.1"/>
    <property type="molecule type" value="Genomic_DNA"/>
</dbReference>
<dbReference type="AlphaFoldDB" id="A0A0H4PST8"/>
<organism evidence="2 3">
    <name type="scientific">Cyclobacterium amurskyense</name>
    <dbReference type="NCBI Taxonomy" id="320787"/>
    <lineage>
        <taxon>Bacteria</taxon>
        <taxon>Pseudomonadati</taxon>
        <taxon>Bacteroidota</taxon>
        <taxon>Cytophagia</taxon>
        <taxon>Cytophagales</taxon>
        <taxon>Cyclobacteriaceae</taxon>
        <taxon>Cyclobacterium</taxon>
    </lineage>
</organism>
<feature type="transmembrane region" description="Helical" evidence="1">
    <location>
        <begin position="407"/>
        <end position="425"/>
    </location>
</feature>
<dbReference type="InterPro" id="IPR010364">
    <property type="entry name" value="Uncharacterised_IM_CreD"/>
</dbReference>
<feature type="transmembrane region" description="Helical" evidence="1">
    <location>
        <begin position="354"/>
        <end position="373"/>
    </location>
</feature>
<feature type="transmembrane region" description="Helical" evidence="1">
    <location>
        <begin position="329"/>
        <end position="348"/>
    </location>
</feature>
<keyword evidence="3" id="KW-1185">Reference proteome</keyword>
<dbReference type="Proteomes" id="UP000036520">
    <property type="component" value="Chromosome"/>
</dbReference>
<keyword evidence="1" id="KW-0472">Membrane</keyword>